<name>A0ABU7HUG7_9PSED</name>
<dbReference type="PANTHER" id="PTHR35850">
    <property type="entry name" value="CYTOPLASMIC PROTEIN-RELATED"/>
    <property type="match status" value="1"/>
</dbReference>
<organism evidence="2 3">
    <name type="scientific">Pseudomonas ulcerans</name>
    <dbReference type="NCBI Taxonomy" id="3115852"/>
    <lineage>
        <taxon>Bacteria</taxon>
        <taxon>Pseudomonadati</taxon>
        <taxon>Pseudomonadota</taxon>
        <taxon>Gammaproteobacteria</taxon>
        <taxon>Pseudomonadales</taxon>
        <taxon>Pseudomonadaceae</taxon>
        <taxon>Pseudomonas</taxon>
    </lineage>
</organism>
<sequence>MQESTQHKLDRVRPPRVQITYDVETGNAIEKKELPLVVGILADLSGSQPNPHKLNERRFVEIDSDNFDTVLASINPAVTVNVKNTLAKDGGTLSAKLDFKSIEDFDPVNLVKQVDALKVLFEARERLRDLLTKLDGNDKLDELLKEVLASTDKDLEAIKAARSGASVAKQDAATDDKKDAADAGETPETKTE</sequence>
<protein>
    <submittedName>
        <fullName evidence="2">Type VI secretion system contractile sheath small subunit</fullName>
    </submittedName>
</protein>
<evidence type="ECO:0000256" key="1">
    <source>
        <dbReference type="SAM" id="MobiDB-lite"/>
    </source>
</evidence>
<dbReference type="InterPro" id="IPR008312">
    <property type="entry name" value="T6SS_TssB1"/>
</dbReference>
<reference evidence="2 3" key="1">
    <citation type="submission" date="2024-01" db="EMBL/GenBank/DDBJ databases">
        <title>Unpublished Manusciprt.</title>
        <authorList>
            <person name="Duman M."/>
            <person name="Valdes E.G."/>
            <person name="Ajmi N."/>
            <person name="Altun S."/>
            <person name="Saticioglu I.B."/>
        </authorList>
    </citation>
    <scope>NUCLEOTIDE SEQUENCE [LARGE SCALE GENOMIC DNA]</scope>
    <source>
        <strain evidence="2 3">148P</strain>
    </source>
</reference>
<dbReference type="PIRSF" id="PIRSF028301">
    <property type="entry name" value="UCP028301"/>
    <property type="match status" value="1"/>
</dbReference>
<feature type="region of interest" description="Disordered" evidence="1">
    <location>
        <begin position="162"/>
        <end position="192"/>
    </location>
</feature>
<dbReference type="RefSeq" id="WP_330075945.1">
    <property type="nucleotide sequence ID" value="NZ_JAZDQJ010000022.1"/>
</dbReference>
<proteinExistence type="predicted"/>
<comment type="caution">
    <text evidence="2">The sequence shown here is derived from an EMBL/GenBank/DDBJ whole genome shotgun (WGS) entry which is preliminary data.</text>
</comment>
<accession>A0ABU7HUG7</accession>
<dbReference type="Proteomes" id="UP001335100">
    <property type="component" value="Unassembled WGS sequence"/>
</dbReference>
<gene>
    <name evidence="2" type="primary">tssB</name>
    <name evidence="2" type="ORF">V0R50_18335</name>
</gene>
<evidence type="ECO:0000313" key="3">
    <source>
        <dbReference type="Proteomes" id="UP001335100"/>
    </source>
</evidence>
<dbReference type="EMBL" id="JAZDQJ010000022">
    <property type="protein sequence ID" value="MEE1935192.1"/>
    <property type="molecule type" value="Genomic_DNA"/>
</dbReference>
<dbReference type="NCBIfam" id="TIGR03358">
    <property type="entry name" value="VI_chp_5"/>
    <property type="match status" value="1"/>
</dbReference>
<dbReference type="Pfam" id="PF05591">
    <property type="entry name" value="T6SS_VipA"/>
    <property type="match status" value="1"/>
</dbReference>
<feature type="compositionally biased region" description="Basic and acidic residues" evidence="1">
    <location>
        <begin position="172"/>
        <end position="192"/>
    </location>
</feature>
<keyword evidence="3" id="KW-1185">Reference proteome</keyword>
<dbReference type="PANTHER" id="PTHR35850:SF1">
    <property type="entry name" value="TYPE VI SECRETION SYSTEM SHEATH PROTEIN TSSB1"/>
    <property type="match status" value="1"/>
</dbReference>
<evidence type="ECO:0000313" key="2">
    <source>
        <dbReference type="EMBL" id="MEE1935192.1"/>
    </source>
</evidence>